<dbReference type="InterPro" id="IPR000600">
    <property type="entry name" value="ROK"/>
</dbReference>
<organism evidence="2 3">
    <name type="scientific">Reichenbachiella agarivorans</name>
    <dbReference type="NCBI Taxonomy" id="2979464"/>
    <lineage>
        <taxon>Bacteria</taxon>
        <taxon>Pseudomonadati</taxon>
        <taxon>Bacteroidota</taxon>
        <taxon>Cytophagia</taxon>
        <taxon>Cytophagales</taxon>
        <taxon>Reichenbachiellaceae</taxon>
        <taxon>Reichenbachiella</taxon>
    </lineage>
</organism>
<keyword evidence="3" id="KW-1185">Reference proteome</keyword>
<evidence type="ECO:0000313" key="2">
    <source>
        <dbReference type="EMBL" id="UXP31569.1"/>
    </source>
</evidence>
<dbReference type="Pfam" id="PF00480">
    <property type="entry name" value="ROK"/>
    <property type="match status" value="1"/>
</dbReference>
<dbReference type="EMBL" id="CP106679">
    <property type="protein sequence ID" value="UXP31569.1"/>
    <property type="molecule type" value="Genomic_DNA"/>
</dbReference>
<proteinExistence type="inferred from homology"/>
<dbReference type="PANTHER" id="PTHR18964:SF149">
    <property type="entry name" value="BIFUNCTIONAL UDP-N-ACETYLGLUCOSAMINE 2-EPIMERASE_N-ACETYLMANNOSAMINE KINASE"/>
    <property type="match status" value="1"/>
</dbReference>
<dbReference type="Proteomes" id="UP001065174">
    <property type="component" value="Chromosome"/>
</dbReference>
<dbReference type="InterPro" id="IPR043129">
    <property type="entry name" value="ATPase_NBD"/>
</dbReference>
<name>A0ABY6CM25_9BACT</name>
<evidence type="ECO:0000256" key="1">
    <source>
        <dbReference type="ARBA" id="ARBA00006479"/>
    </source>
</evidence>
<dbReference type="PANTHER" id="PTHR18964">
    <property type="entry name" value="ROK (REPRESSOR, ORF, KINASE) FAMILY"/>
    <property type="match status" value="1"/>
</dbReference>
<evidence type="ECO:0000313" key="3">
    <source>
        <dbReference type="Proteomes" id="UP001065174"/>
    </source>
</evidence>
<dbReference type="Gene3D" id="3.30.420.40">
    <property type="match status" value="2"/>
</dbReference>
<comment type="similarity">
    <text evidence="1">Belongs to the ROK (NagC/XylR) family.</text>
</comment>
<gene>
    <name evidence="2" type="ORF">N6H18_14550</name>
</gene>
<reference evidence="2" key="1">
    <citation type="submission" date="2022-09" db="EMBL/GenBank/DDBJ databases">
        <title>Comparative genomics and taxonomic characterization of three novel marine species of genus Reichenbachiella exhibiting antioxidant and polysaccharide degradation activities.</title>
        <authorList>
            <person name="Muhammad N."/>
            <person name="Lee Y.-J."/>
            <person name="Ko J."/>
            <person name="Kim S.-G."/>
        </authorList>
    </citation>
    <scope>NUCLEOTIDE SEQUENCE</scope>
    <source>
        <strain evidence="2">BKB1-1</strain>
    </source>
</reference>
<dbReference type="SUPFAM" id="SSF53067">
    <property type="entry name" value="Actin-like ATPase domain"/>
    <property type="match status" value="1"/>
</dbReference>
<protein>
    <submittedName>
        <fullName evidence="2">ROK family protein</fullName>
    </submittedName>
</protein>
<accession>A0ABY6CM25</accession>
<sequence>MKARDGILSIDIGGTKIKATVLNQAGEQISVYQKIKTPKLSSPEQVVKAILTLIKDFPAYDRVSVGFPGYVKNGIVRSAPNLAPNLWIEVPFAQQLSDRLGKPVRLLNDADMQALGIVQGQGFEIVITLGTGFGTALLMNGHLLPHMELAHLPIKTGKTYDEYLGKVALKKVGTKHWNNRLKKVLTILETVFQYDRLYIGGGNAKKINFKLADNIKSATNEDGIKGGAKLWQLDDHYGIISSHD</sequence>
<dbReference type="RefSeq" id="WP_262309008.1">
    <property type="nucleotide sequence ID" value="NZ_CP106679.1"/>
</dbReference>